<proteinExistence type="predicted"/>
<comment type="caution">
    <text evidence="1">The sequence shown here is derived from an EMBL/GenBank/DDBJ whole genome shotgun (WGS) entry which is preliminary data.</text>
</comment>
<dbReference type="Proteomes" id="UP000283269">
    <property type="component" value="Unassembled WGS sequence"/>
</dbReference>
<dbReference type="AlphaFoldDB" id="A0A409WZM5"/>
<evidence type="ECO:0000313" key="1">
    <source>
        <dbReference type="EMBL" id="PPQ83922.1"/>
    </source>
</evidence>
<dbReference type="EMBL" id="NHYD01002950">
    <property type="protein sequence ID" value="PPQ83922.1"/>
    <property type="molecule type" value="Genomic_DNA"/>
</dbReference>
<evidence type="ECO:0008006" key="3">
    <source>
        <dbReference type="Google" id="ProtNLM"/>
    </source>
</evidence>
<dbReference type="OrthoDB" id="3188871at2759"/>
<protein>
    <recommendedName>
        <fullName evidence="3">NTF2 domain-containing protein</fullName>
    </recommendedName>
</protein>
<organism evidence="1 2">
    <name type="scientific">Psilocybe cyanescens</name>
    <dbReference type="NCBI Taxonomy" id="93625"/>
    <lineage>
        <taxon>Eukaryota</taxon>
        <taxon>Fungi</taxon>
        <taxon>Dikarya</taxon>
        <taxon>Basidiomycota</taxon>
        <taxon>Agaricomycotina</taxon>
        <taxon>Agaricomycetes</taxon>
        <taxon>Agaricomycetidae</taxon>
        <taxon>Agaricales</taxon>
        <taxon>Agaricineae</taxon>
        <taxon>Strophariaceae</taxon>
        <taxon>Psilocybe</taxon>
    </lineage>
</organism>
<gene>
    <name evidence="1" type="ORF">CVT25_000667</name>
</gene>
<name>A0A409WZM5_PSICY</name>
<evidence type="ECO:0000313" key="2">
    <source>
        <dbReference type="Proteomes" id="UP000283269"/>
    </source>
</evidence>
<dbReference type="InParanoid" id="A0A409WZM5"/>
<sequence length="165" mass="17625">MSTAIVLPTLTKWTEQHLTSIFQAQSDADLTSALNTFLSDKAVITVNGKQISRAEYVDQIQSAKFREASASISFAGAVQAPADPDQPFDAGSVGVFYNASIFENIKIRDSAVTTQVTASVNVVIAQDPDVPKPAPSPIRGFFDGRRVMFLNQVSTQGPATSQTTA</sequence>
<reference evidence="1 2" key="1">
    <citation type="journal article" date="2018" name="Evol. Lett.">
        <title>Horizontal gene cluster transfer increased hallucinogenic mushroom diversity.</title>
        <authorList>
            <person name="Reynolds H.T."/>
            <person name="Vijayakumar V."/>
            <person name="Gluck-Thaler E."/>
            <person name="Korotkin H.B."/>
            <person name="Matheny P.B."/>
            <person name="Slot J.C."/>
        </authorList>
    </citation>
    <scope>NUCLEOTIDE SEQUENCE [LARGE SCALE GENOMIC DNA]</scope>
    <source>
        <strain evidence="1 2">2631</strain>
    </source>
</reference>
<accession>A0A409WZM5</accession>
<keyword evidence="2" id="KW-1185">Reference proteome</keyword>